<evidence type="ECO:0000313" key="2">
    <source>
        <dbReference type="Proteomes" id="UP001148662"/>
    </source>
</evidence>
<sequence length="447" mass="50849">MPAVLSLPTAPEFSAENAFPNEILFEITDSAESSQLSIISQVNMALRRHIYSRSFKNIRIVAGARCIRWRKMLANDRLTYTGTVIPDSFKEVITDLSRADPELLSHVDRLTLSGLSDEERFMSNSMGGSGDDPYLTTCIVRQILELLPNLKTLHVANVLWAACLEKTLAPSHRCHATTLTLDLSGVWFTGITHGRVTESVFDILHLVKSCETIYISAVQWDYVLPLGLRLHRLERPDVHRLRFDFPTGFDIGDQVLRRFPVFKSLTYLDVHDVMDMTFDAFVDLVNYNCTTLRSIILDVGRNAFPVDQWVNLPLAKCQKLEEICLFLELCAHDPHETCAGTETLTCFTRSLPSTLRKIHIRTEDVSDFPYSVRRFCTIPDWVSIIPNLKRIHSLETLEFTLGNTEVESDASVLVDWEEWIEDELTGVNIIFSEAADVDMKPAEFHRI</sequence>
<evidence type="ECO:0000313" key="1">
    <source>
        <dbReference type="EMBL" id="KAJ3559053.1"/>
    </source>
</evidence>
<organism evidence="1 2">
    <name type="scientific">Phlebia brevispora</name>
    <dbReference type="NCBI Taxonomy" id="194682"/>
    <lineage>
        <taxon>Eukaryota</taxon>
        <taxon>Fungi</taxon>
        <taxon>Dikarya</taxon>
        <taxon>Basidiomycota</taxon>
        <taxon>Agaricomycotina</taxon>
        <taxon>Agaricomycetes</taxon>
        <taxon>Polyporales</taxon>
        <taxon>Meruliaceae</taxon>
        <taxon>Phlebia</taxon>
    </lineage>
</organism>
<protein>
    <submittedName>
        <fullName evidence="1">Uncharacterized protein</fullName>
    </submittedName>
</protein>
<gene>
    <name evidence="1" type="ORF">NM688_g573</name>
</gene>
<accession>A0ACC1TE75</accession>
<name>A0ACC1TE75_9APHY</name>
<dbReference type="EMBL" id="JANHOG010000048">
    <property type="protein sequence ID" value="KAJ3559053.1"/>
    <property type="molecule type" value="Genomic_DNA"/>
</dbReference>
<dbReference type="Proteomes" id="UP001148662">
    <property type="component" value="Unassembled WGS sequence"/>
</dbReference>
<comment type="caution">
    <text evidence="1">The sequence shown here is derived from an EMBL/GenBank/DDBJ whole genome shotgun (WGS) entry which is preliminary data.</text>
</comment>
<reference evidence="1" key="1">
    <citation type="submission" date="2022-07" db="EMBL/GenBank/DDBJ databases">
        <title>Genome Sequence of Phlebia brevispora.</title>
        <authorList>
            <person name="Buettner E."/>
        </authorList>
    </citation>
    <scope>NUCLEOTIDE SEQUENCE</scope>
    <source>
        <strain evidence="1">MPL23</strain>
    </source>
</reference>
<keyword evidence="2" id="KW-1185">Reference proteome</keyword>
<proteinExistence type="predicted"/>